<dbReference type="PANTHER" id="PTHR21716:SF16">
    <property type="entry name" value="BLL1467 PROTEIN"/>
    <property type="match status" value="1"/>
</dbReference>
<dbReference type="EMBL" id="FUWJ01000015">
    <property type="protein sequence ID" value="SKA38064.1"/>
    <property type="molecule type" value="Genomic_DNA"/>
</dbReference>
<organism evidence="8 9">
    <name type="scientific">Enhydrobacter aerosaccus</name>
    <dbReference type="NCBI Taxonomy" id="225324"/>
    <lineage>
        <taxon>Bacteria</taxon>
        <taxon>Pseudomonadati</taxon>
        <taxon>Pseudomonadota</taxon>
        <taxon>Alphaproteobacteria</taxon>
        <taxon>Hyphomicrobiales</taxon>
        <taxon>Enhydrobacter</taxon>
    </lineage>
</organism>
<gene>
    <name evidence="8" type="ORF">SAMN02745126_06001</name>
</gene>
<keyword evidence="3 7" id="KW-0812">Transmembrane</keyword>
<feature type="region of interest" description="Disordered" evidence="6">
    <location>
        <begin position="369"/>
        <end position="392"/>
    </location>
</feature>
<dbReference type="Pfam" id="PF01594">
    <property type="entry name" value="AI-2E_transport"/>
    <property type="match status" value="1"/>
</dbReference>
<dbReference type="Proteomes" id="UP000190092">
    <property type="component" value="Unassembled WGS sequence"/>
</dbReference>
<comment type="subcellular location">
    <subcellularLocation>
        <location evidence="1">Membrane</location>
        <topology evidence="1">Multi-pass membrane protein</topology>
    </subcellularLocation>
</comment>
<evidence type="ECO:0000313" key="9">
    <source>
        <dbReference type="Proteomes" id="UP000190092"/>
    </source>
</evidence>
<feature type="compositionally biased region" description="Pro residues" evidence="6">
    <location>
        <begin position="375"/>
        <end position="386"/>
    </location>
</feature>
<evidence type="ECO:0000256" key="1">
    <source>
        <dbReference type="ARBA" id="ARBA00004141"/>
    </source>
</evidence>
<feature type="transmembrane region" description="Helical" evidence="7">
    <location>
        <begin position="245"/>
        <end position="275"/>
    </location>
</feature>
<evidence type="ECO:0000256" key="6">
    <source>
        <dbReference type="SAM" id="MobiDB-lite"/>
    </source>
</evidence>
<keyword evidence="4 7" id="KW-1133">Transmembrane helix</keyword>
<dbReference type="InterPro" id="IPR002549">
    <property type="entry name" value="AI-2E-like"/>
</dbReference>
<evidence type="ECO:0000256" key="3">
    <source>
        <dbReference type="ARBA" id="ARBA00022692"/>
    </source>
</evidence>
<evidence type="ECO:0000256" key="4">
    <source>
        <dbReference type="ARBA" id="ARBA00022989"/>
    </source>
</evidence>
<keyword evidence="9" id="KW-1185">Reference proteome</keyword>
<feature type="transmembrane region" description="Helical" evidence="7">
    <location>
        <begin position="164"/>
        <end position="182"/>
    </location>
</feature>
<dbReference type="AlphaFoldDB" id="A0A1T4TC45"/>
<accession>A0A1T4TC45</accession>
<evidence type="ECO:0000256" key="2">
    <source>
        <dbReference type="ARBA" id="ARBA00009773"/>
    </source>
</evidence>
<comment type="similarity">
    <text evidence="2">Belongs to the autoinducer-2 exporter (AI-2E) (TC 2.A.86) family.</text>
</comment>
<protein>
    <submittedName>
        <fullName evidence="8">Predicted PurR-regulated permease PerM</fullName>
    </submittedName>
</protein>
<dbReference type="PANTHER" id="PTHR21716">
    <property type="entry name" value="TRANSMEMBRANE PROTEIN"/>
    <property type="match status" value="1"/>
</dbReference>
<dbReference type="GO" id="GO:0016020">
    <property type="term" value="C:membrane"/>
    <property type="evidence" value="ECO:0007669"/>
    <property type="project" value="UniProtKB-SubCell"/>
</dbReference>
<name>A0A1T4TC45_9HYPH</name>
<evidence type="ECO:0000256" key="7">
    <source>
        <dbReference type="SAM" id="Phobius"/>
    </source>
</evidence>
<feature type="transmembrane region" description="Helical" evidence="7">
    <location>
        <begin position="310"/>
        <end position="328"/>
    </location>
</feature>
<sequence>MDARAEAGKSAGYRGAGLHRPLIVLAVCGVGAIGYFARDFLIPTAAAVVLALLLTPVANALERIRIPGTAAAALSVLFLALLVAGLLSLAIPSIADWVQQAPLLTYKLERKLEGLRQSLAFMQDLTARVEEAATATANRVAEPAEKVVMRDHSLLSQLASTTPLVVLQIAYAGVLAFMLLAHRNTHRRQILRIPGSFSTRVRLARVMRDINERVGYYLFSLAVIYAVVAVLASVGLALLGLPNAVMWGAFMGLASFVPFVGPPALIAVVTVVALLTFQDWQRVVAVPALLTVIHFTESQLATPTFVSRRCALNTVAVFVAIGLLGWMWGPIGAIVAVPLLILISTISAHIPAMHWLEVLLADDQPVSPRHAKPPLSAPPWRPPRQPVRPARQRRRLLAAK</sequence>
<dbReference type="STRING" id="225324.SAMN02745126_06001"/>
<feature type="transmembrane region" description="Helical" evidence="7">
    <location>
        <begin position="21"/>
        <end position="38"/>
    </location>
</feature>
<reference evidence="9" key="1">
    <citation type="submission" date="2017-02" db="EMBL/GenBank/DDBJ databases">
        <authorList>
            <person name="Varghese N."/>
            <person name="Submissions S."/>
        </authorList>
    </citation>
    <scope>NUCLEOTIDE SEQUENCE [LARGE SCALE GENOMIC DNA]</scope>
    <source>
        <strain evidence="9">ATCC 27094</strain>
    </source>
</reference>
<feature type="transmembrane region" description="Helical" evidence="7">
    <location>
        <begin position="44"/>
        <end position="61"/>
    </location>
</feature>
<evidence type="ECO:0000313" key="8">
    <source>
        <dbReference type="EMBL" id="SKA38064.1"/>
    </source>
</evidence>
<feature type="transmembrane region" description="Helical" evidence="7">
    <location>
        <begin position="214"/>
        <end position="239"/>
    </location>
</feature>
<proteinExistence type="inferred from homology"/>
<dbReference type="GO" id="GO:0055085">
    <property type="term" value="P:transmembrane transport"/>
    <property type="evidence" value="ECO:0007669"/>
    <property type="project" value="TreeGrafter"/>
</dbReference>
<keyword evidence="5 7" id="KW-0472">Membrane</keyword>
<dbReference type="OrthoDB" id="9799225at2"/>
<evidence type="ECO:0000256" key="5">
    <source>
        <dbReference type="ARBA" id="ARBA00023136"/>
    </source>
</evidence>
<dbReference type="RefSeq" id="WP_085937741.1">
    <property type="nucleotide sequence ID" value="NZ_FUWJ01000015.1"/>
</dbReference>
<feature type="transmembrane region" description="Helical" evidence="7">
    <location>
        <begin position="73"/>
        <end position="95"/>
    </location>
</feature>